<feature type="compositionally biased region" description="Polar residues" evidence="1">
    <location>
        <begin position="144"/>
        <end position="158"/>
    </location>
</feature>
<reference evidence="2 3" key="1">
    <citation type="journal article" date="2018" name="Cell">
        <title>The Chara Genome: Secondary Complexity and Implications for Plant Terrestrialization.</title>
        <authorList>
            <person name="Nishiyama T."/>
            <person name="Sakayama H."/>
            <person name="Vries J.D."/>
            <person name="Buschmann H."/>
            <person name="Saint-Marcoux D."/>
            <person name="Ullrich K.K."/>
            <person name="Haas F.B."/>
            <person name="Vanderstraeten L."/>
            <person name="Becker D."/>
            <person name="Lang D."/>
            <person name="Vosolsobe S."/>
            <person name="Rombauts S."/>
            <person name="Wilhelmsson P.K.I."/>
            <person name="Janitza P."/>
            <person name="Kern R."/>
            <person name="Heyl A."/>
            <person name="Rumpler F."/>
            <person name="Villalobos L.I.A.C."/>
            <person name="Clay J.M."/>
            <person name="Skokan R."/>
            <person name="Toyoda A."/>
            <person name="Suzuki Y."/>
            <person name="Kagoshima H."/>
            <person name="Schijlen E."/>
            <person name="Tajeshwar N."/>
            <person name="Catarino B."/>
            <person name="Hetherington A.J."/>
            <person name="Saltykova A."/>
            <person name="Bonnot C."/>
            <person name="Breuninger H."/>
            <person name="Symeonidi A."/>
            <person name="Radhakrishnan G.V."/>
            <person name="Van Nieuwerburgh F."/>
            <person name="Deforce D."/>
            <person name="Chang C."/>
            <person name="Karol K.G."/>
            <person name="Hedrich R."/>
            <person name="Ulvskov P."/>
            <person name="Glockner G."/>
            <person name="Delwiche C.F."/>
            <person name="Petrasek J."/>
            <person name="Van de Peer Y."/>
            <person name="Friml J."/>
            <person name="Beilby M."/>
            <person name="Dolan L."/>
            <person name="Kohara Y."/>
            <person name="Sugano S."/>
            <person name="Fujiyama A."/>
            <person name="Delaux P.-M."/>
            <person name="Quint M."/>
            <person name="TheiBen G."/>
            <person name="Hagemann M."/>
            <person name="Harholt J."/>
            <person name="Dunand C."/>
            <person name="Zachgo S."/>
            <person name="Langdale J."/>
            <person name="Maumus F."/>
            <person name="Straeten D.V.D."/>
            <person name="Gould S.B."/>
            <person name="Rensing S.A."/>
        </authorList>
    </citation>
    <scope>NUCLEOTIDE SEQUENCE [LARGE SCALE GENOMIC DNA]</scope>
    <source>
        <strain evidence="2 3">S276</strain>
    </source>
</reference>
<evidence type="ECO:0000313" key="2">
    <source>
        <dbReference type="EMBL" id="GBG77701.1"/>
    </source>
</evidence>
<dbReference type="OMA" id="PMPYLNE"/>
<dbReference type="Gramene" id="GBG77701">
    <property type="protein sequence ID" value="GBG77701"/>
    <property type="gene ID" value="CBR_g24147"/>
</dbReference>
<dbReference type="CDD" id="cd13214">
    <property type="entry name" value="PH-GRAM_WBP2"/>
    <property type="match status" value="1"/>
</dbReference>
<dbReference type="STRING" id="69332.A0A388L5W4"/>
<sequence length="196" mass="21746">MAGVRITVGQKEMGTPWVVKGMLGQALHGDGNDAPGGKWSGWGTIYLSSMRMVFVPTSSSFPTITAFDMPLAYIHDERFNQPIFGCNNLSGKVFPVVDDSRRPLYSVHNFKVLFKEGGVGTFIPMFFRVLCSVRPPPVGRRGSELNSNGSSTPTSQPPVEQMIRSAYIDPNDPTKLYLQQPTWRSARQDRMYAVPN</sequence>
<dbReference type="PANTHER" id="PTHR31606">
    <property type="entry name" value="WW DOMAIN BINDING PROTEIN 2, ISOFORM E"/>
    <property type="match status" value="1"/>
</dbReference>
<evidence type="ECO:0000313" key="3">
    <source>
        <dbReference type="Proteomes" id="UP000265515"/>
    </source>
</evidence>
<accession>A0A388L5W4</accession>
<gene>
    <name evidence="2" type="ORF">CBR_g24147</name>
</gene>
<proteinExistence type="predicted"/>
<dbReference type="GO" id="GO:0031490">
    <property type="term" value="F:chromatin DNA binding"/>
    <property type="evidence" value="ECO:0007669"/>
    <property type="project" value="TreeGrafter"/>
</dbReference>
<dbReference type="OrthoDB" id="1259151at2759"/>
<keyword evidence="3" id="KW-1185">Reference proteome</keyword>
<evidence type="ECO:0000256" key="1">
    <source>
        <dbReference type="SAM" id="MobiDB-lite"/>
    </source>
</evidence>
<dbReference type="PANTHER" id="PTHR31606:SF1">
    <property type="entry name" value="WW DOMAIN BINDING PROTEIN 2, ISOFORM E"/>
    <property type="match status" value="1"/>
</dbReference>
<comment type="caution">
    <text evidence="2">The sequence shown here is derived from an EMBL/GenBank/DDBJ whole genome shotgun (WGS) entry which is preliminary data.</text>
</comment>
<dbReference type="SUPFAM" id="SSF50729">
    <property type="entry name" value="PH domain-like"/>
    <property type="match status" value="1"/>
</dbReference>
<name>A0A388L5W4_CHABU</name>
<dbReference type="AlphaFoldDB" id="A0A388L5W4"/>
<feature type="region of interest" description="Disordered" evidence="1">
    <location>
        <begin position="139"/>
        <end position="158"/>
    </location>
</feature>
<dbReference type="Proteomes" id="UP000265515">
    <property type="component" value="Unassembled WGS sequence"/>
</dbReference>
<dbReference type="InterPro" id="IPR044852">
    <property type="entry name" value="WBP2-like"/>
</dbReference>
<dbReference type="GO" id="GO:0005634">
    <property type="term" value="C:nucleus"/>
    <property type="evidence" value="ECO:0007669"/>
    <property type="project" value="TreeGrafter"/>
</dbReference>
<dbReference type="EMBL" id="BFEA01000275">
    <property type="protein sequence ID" value="GBG77701.1"/>
    <property type="molecule type" value="Genomic_DNA"/>
</dbReference>
<protein>
    <submittedName>
        <fullName evidence="2">Uncharacterized protein</fullName>
    </submittedName>
</protein>
<organism evidence="2 3">
    <name type="scientific">Chara braunii</name>
    <name type="common">Braun's stonewort</name>
    <dbReference type="NCBI Taxonomy" id="69332"/>
    <lineage>
        <taxon>Eukaryota</taxon>
        <taxon>Viridiplantae</taxon>
        <taxon>Streptophyta</taxon>
        <taxon>Charophyceae</taxon>
        <taxon>Charales</taxon>
        <taxon>Characeae</taxon>
        <taxon>Chara</taxon>
    </lineage>
</organism>
<dbReference type="GO" id="GO:0003713">
    <property type="term" value="F:transcription coactivator activity"/>
    <property type="evidence" value="ECO:0007669"/>
    <property type="project" value="InterPro"/>
</dbReference>